<feature type="domain" description="Resolvase/invertase-type recombinase catalytic" evidence="1">
    <location>
        <begin position="5"/>
        <end position="91"/>
    </location>
</feature>
<dbReference type="OrthoDB" id="9797501at2"/>
<dbReference type="PROSITE" id="PS51736">
    <property type="entry name" value="RECOMBINASES_3"/>
    <property type="match status" value="1"/>
</dbReference>
<name>A0A518V205_BRELA</name>
<keyword evidence="2" id="KW-0614">Plasmid</keyword>
<evidence type="ECO:0000313" key="2">
    <source>
        <dbReference type="EMBL" id="QDX91029.1"/>
    </source>
</evidence>
<dbReference type="Pfam" id="PF00239">
    <property type="entry name" value="Resolvase"/>
    <property type="match status" value="1"/>
</dbReference>
<dbReference type="SUPFAM" id="SSF53041">
    <property type="entry name" value="Resolvase-like"/>
    <property type="match status" value="1"/>
</dbReference>
<geneLocation type="plasmid" evidence="2 3">
    <name>p1821L01</name>
</geneLocation>
<gene>
    <name evidence="2" type="ORF">EEL30_00200</name>
</gene>
<proteinExistence type="predicted"/>
<dbReference type="GO" id="GO:0000150">
    <property type="term" value="F:DNA strand exchange activity"/>
    <property type="evidence" value="ECO:0007669"/>
    <property type="project" value="InterPro"/>
</dbReference>
<dbReference type="Proteomes" id="UP000319432">
    <property type="component" value="Plasmid p1821L01"/>
</dbReference>
<dbReference type="EMBL" id="CP033461">
    <property type="protein sequence ID" value="QDX91029.1"/>
    <property type="molecule type" value="Genomic_DNA"/>
</dbReference>
<dbReference type="InterPro" id="IPR036162">
    <property type="entry name" value="Resolvase-like_N_sf"/>
</dbReference>
<accession>A0A518V205</accession>
<dbReference type="GO" id="GO:0003677">
    <property type="term" value="F:DNA binding"/>
    <property type="evidence" value="ECO:0007669"/>
    <property type="project" value="InterPro"/>
</dbReference>
<evidence type="ECO:0000313" key="3">
    <source>
        <dbReference type="Proteomes" id="UP000319432"/>
    </source>
</evidence>
<organism evidence="2 3">
    <name type="scientific">Brevibacillus laterosporus</name>
    <name type="common">Bacillus laterosporus</name>
    <dbReference type="NCBI Taxonomy" id="1465"/>
    <lineage>
        <taxon>Bacteria</taxon>
        <taxon>Bacillati</taxon>
        <taxon>Bacillota</taxon>
        <taxon>Bacilli</taxon>
        <taxon>Bacillales</taxon>
        <taxon>Paenibacillaceae</taxon>
        <taxon>Brevibacillus</taxon>
    </lineage>
</organism>
<dbReference type="InterPro" id="IPR006119">
    <property type="entry name" value="Resolv_N"/>
</dbReference>
<sequence length="91" mass="10796">MNLAREYAYVRVSAKDQNEDRQIKVMEDIGIKPEFIFVDKASGKDFERPDYKLLKRVLQAGDTVFIKEIDRFGLFYIIYNYNLVKLQNPRS</sequence>
<dbReference type="Gene3D" id="3.40.50.1390">
    <property type="entry name" value="Resolvase, N-terminal catalytic domain"/>
    <property type="match status" value="1"/>
</dbReference>
<dbReference type="AlphaFoldDB" id="A0A518V205"/>
<evidence type="ECO:0000259" key="1">
    <source>
        <dbReference type="PROSITE" id="PS51736"/>
    </source>
</evidence>
<dbReference type="SMART" id="SM00857">
    <property type="entry name" value="Resolvase"/>
    <property type="match status" value="1"/>
</dbReference>
<protein>
    <recommendedName>
        <fullName evidence="1">Resolvase/invertase-type recombinase catalytic domain-containing protein</fullName>
    </recommendedName>
</protein>
<reference evidence="2 3" key="1">
    <citation type="submission" date="2018-11" db="EMBL/GenBank/DDBJ databases">
        <title>Phylogenetic determinants of toxin gene distribution in genomes of Brevibacillus laterosporus.</title>
        <authorList>
            <person name="Glare T.R."/>
            <person name="Durrant A."/>
            <person name="Berry C."/>
            <person name="Palma L."/>
            <person name="Ormskirk M."/>
            <person name="Cox M.O."/>
        </authorList>
    </citation>
    <scope>NUCLEOTIDE SEQUENCE [LARGE SCALE GENOMIC DNA]</scope>
    <source>
        <strain evidence="2 3">1821L</strain>
        <plasmid evidence="2 3">p1821L01</plasmid>
    </source>
</reference>
<keyword evidence="3" id="KW-1185">Reference proteome</keyword>